<dbReference type="InterPro" id="IPR013783">
    <property type="entry name" value="Ig-like_fold"/>
</dbReference>
<organism evidence="2 3">
    <name type="scientific">Natrinema longum</name>
    <dbReference type="NCBI Taxonomy" id="370324"/>
    <lineage>
        <taxon>Archaea</taxon>
        <taxon>Methanobacteriati</taxon>
        <taxon>Methanobacteriota</taxon>
        <taxon>Stenosarchaea group</taxon>
        <taxon>Halobacteria</taxon>
        <taxon>Halobacteriales</taxon>
        <taxon>Natrialbaceae</taxon>
        <taxon>Natrinema</taxon>
    </lineage>
</organism>
<feature type="compositionally biased region" description="Polar residues" evidence="1">
    <location>
        <begin position="1"/>
        <end position="11"/>
    </location>
</feature>
<evidence type="ECO:0000313" key="3">
    <source>
        <dbReference type="Proteomes" id="UP000663191"/>
    </source>
</evidence>
<proteinExistence type="predicted"/>
<dbReference type="OrthoDB" id="107355at2157"/>
<feature type="region of interest" description="Disordered" evidence="1">
    <location>
        <begin position="1"/>
        <end position="62"/>
    </location>
</feature>
<evidence type="ECO:0000313" key="2">
    <source>
        <dbReference type="EMBL" id="QSW86044.1"/>
    </source>
</evidence>
<feature type="compositionally biased region" description="Polar residues" evidence="1">
    <location>
        <begin position="38"/>
        <end position="48"/>
    </location>
</feature>
<evidence type="ECO:0008006" key="4">
    <source>
        <dbReference type="Google" id="ProtNLM"/>
    </source>
</evidence>
<gene>
    <name evidence="2" type="ORF">J0X27_04210</name>
</gene>
<keyword evidence="3" id="KW-1185">Reference proteome</keyword>
<dbReference type="GeneID" id="63182920"/>
<dbReference type="AlphaFoldDB" id="A0A8A2UBP9"/>
<evidence type="ECO:0000256" key="1">
    <source>
        <dbReference type="SAM" id="MobiDB-lite"/>
    </source>
</evidence>
<dbReference type="RefSeq" id="WP_207271196.1">
    <property type="nucleotide sequence ID" value="NZ_CP071463.1"/>
</dbReference>
<dbReference type="InterPro" id="IPR008969">
    <property type="entry name" value="CarboxyPept-like_regulatory"/>
</dbReference>
<dbReference type="Gene3D" id="2.60.40.10">
    <property type="entry name" value="Immunoglobulins"/>
    <property type="match status" value="1"/>
</dbReference>
<accession>A0A8A2UBP9</accession>
<dbReference type="EMBL" id="CP071463">
    <property type="protein sequence ID" value="QSW86044.1"/>
    <property type="molecule type" value="Genomic_DNA"/>
</dbReference>
<dbReference type="Proteomes" id="UP000663191">
    <property type="component" value="Chromosome"/>
</dbReference>
<sequence length="417" mass="44175">MTIDSTASTTDHTYDEPADTLLPEGDNTLTVDGLASSAPVTNHSSVSPDGSILPEGGDDSPQIQGLVSSASVTTERAGTFVSGSVTKNGDFVNGTVYAYVNGNLAGGTGLTSTSFSMGVIPTGVHSGENSLPRDGDNIVLIESETGGLVTKDLTGAETRVYVDFSPLKIIIKDAHGQPVPGDPVSADVVSATTNEDGVSEVETSGEVDVVALSGTLEDTVQLGDDGTTVEYQYSGLEGSVETPDGDPIAGKIVNLLVGSGEPYDSTTTDENGRYEFARVPPDMAFYAEASPYHRPADSRGQGEWVLRGFPSRQMRRGDPHDYELVEEDDLISVGVEVVDSETSEPIKGTEVIVGDFRVETESGGRGRGFVDRTVTDSVPITAGKDRRYRRREEIAEIGEEPIELELPLDRYVKSSQK</sequence>
<dbReference type="KEGG" id="hlo:J0X27_04210"/>
<dbReference type="SUPFAM" id="SSF49464">
    <property type="entry name" value="Carboxypeptidase regulatory domain-like"/>
    <property type="match status" value="1"/>
</dbReference>
<name>A0A8A2UBP9_9EURY</name>
<protein>
    <recommendedName>
        <fullName evidence="4">Carboxypeptidase regulatory-like domain-containing protein</fullName>
    </recommendedName>
</protein>
<reference evidence="2 3" key="1">
    <citation type="journal article" date="2006" name="Int. J. Syst. Evol. Microbiol.">
        <title>Haloterrigena longa sp. nov. and Haloterrigena limicola sp. nov., extremely halophilic archaea isolated from a salt lake.</title>
        <authorList>
            <person name="Cui H.L."/>
            <person name="Tohty D."/>
            <person name="Zhou P.J."/>
            <person name="Liu S.J."/>
        </authorList>
    </citation>
    <scope>NUCLEOTIDE SEQUENCE [LARGE SCALE GENOMIC DNA]</scope>
    <source>
        <strain evidence="2 3">ABH32</strain>
    </source>
</reference>